<proteinExistence type="inferred from homology"/>
<accession>A0A844AXB0</accession>
<protein>
    <submittedName>
        <fullName evidence="2">MYG1 family protein</fullName>
    </submittedName>
</protein>
<dbReference type="PANTHER" id="PTHR11215">
    <property type="entry name" value="METAL DEPENDENT HYDROLASE - RELATED"/>
    <property type="match status" value="1"/>
</dbReference>
<dbReference type="EMBL" id="WIXK01000003">
    <property type="protein sequence ID" value="MQY42601.1"/>
    <property type="molecule type" value="Genomic_DNA"/>
</dbReference>
<dbReference type="PANTHER" id="PTHR11215:SF1">
    <property type="entry name" value="MYG1 EXONUCLEASE"/>
    <property type="match status" value="1"/>
</dbReference>
<evidence type="ECO:0000313" key="2">
    <source>
        <dbReference type="EMBL" id="MQY42601.1"/>
    </source>
</evidence>
<comment type="similarity">
    <text evidence="1">Belongs to the MYG1 family.</text>
</comment>
<dbReference type="AlphaFoldDB" id="A0A844AXB0"/>
<sequence>MSNTASISYLVTHSGGFHADEVLSSVILTTLYPSAELVRSRDAKWISPAEDRIIYDVGREFDAARQIFDHHQKPVPLRPCDEGETAQPFSSFGLIWAHYGLEYLRALEVPEAHLEDIHASFDRGFVLPIDLMDNGVMNPGEAGPMLAGLTLPALIESLKPVFDDTTEDGEDRAFGQALELARQLVEASIRRKLAKRRAETMVREAITATGAGKVLELAMGMPFRSAVEDMQADHLLFVVHPRGDDWTLTTIRKGGDTFENRADLPEAWAGLTDGDLEAASGVQGAKFCHNGRFIAVADSREGILKMAELAVAAV</sequence>
<comment type="caution">
    <text evidence="2">The sequence shown here is derived from an EMBL/GenBank/DDBJ whole genome shotgun (WGS) entry which is preliminary data.</text>
</comment>
<evidence type="ECO:0000313" key="3">
    <source>
        <dbReference type="Proteomes" id="UP000436694"/>
    </source>
</evidence>
<evidence type="ECO:0000256" key="1">
    <source>
        <dbReference type="ARBA" id="ARBA00010105"/>
    </source>
</evidence>
<dbReference type="GO" id="GO:0005737">
    <property type="term" value="C:cytoplasm"/>
    <property type="evidence" value="ECO:0007669"/>
    <property type="project" value="TreeGrafter"/>
</dbReference>
<dbReference type="Proteomes" id="UP000436694">
    <property type="component" value="Unassembled WGS sequence"/>
</dbReference>
<organism evidence="2 3">
    <name type="scientific">Tritonibacter aquimaris</name>
    <dbReference type="NCBI Taxonomy" id="2663379"/>
    <lineage>
        <taxon>Bacteria</taxon>
        <taxon>Pseudomonadati</taxon>
        <taxon>Pseudomonadota</taxon>
        <taxon>Alphaproteobacteria</taxon>
        <taxon>Rhodobacterales</taxon>
        <taxon>Paracoccaceae</taxon>
        <taxon>Tritonibacter</taxon>
    </lineage>
</organism>
<keyword evidence="3" id="KW-1185">Reference proteome</keyword>
<gene>
    <name evidence="2" type="ORF">GG681_08090</name>
</gene>
<dbReference type="InterPro" id="IPR003226">
    <property type="entry name" value="MYG1_exonuclease"/>
</dbReference>
<reference evidence="2 3" key="1">
    <citation type="submission" date="2019-10" db="EMBL/GenBank/DDBJ databases">
        <title>Epibacterium sp. nov., isolated from seawater.</title>
        <authorList>
            <person name="Zhang X."/>
            <person name="Li N."/>
        </authorList>
    </citation>
    <scope>NUCLEOTIDE SEQUENCE [LARGE SCALE GENOMIC DNA]</scope>
    <source>
        <strain evidence="2 3">SM1969</strain>
    </source>
</reference>
<dbReference type="Pfam" id="PF03690">
    <property type="entry name" value="MYG1_exonuc"/>
    <property type="match status" value="1"/>
</dbReference>
<name>A0A844AXB0_9RHOB</name>